<organism evidence="1">
    <name type="scientific">viral metagenome</name>
    <dbReference type="NCBI Taxonomy" id="1070528"/>
    <lineage>
        <taxon>unclassified sequences</taxon>
        <taxon>metagenomes</taxon>
        <taxon>organismal metagenomes</taxon>
    </lineage>
</organism>
<protein>
    <submittedName>
        <fullName evidence="1">Uncharacterized protein</fullName>
    </submittedName>
</protein>
<proteinExistence type="predicted"/>
<evidence type="ECO:0000313" key="1">
    <source>
        <dbReference type="EMBL" id="QJA97964.1"/>
    </source>
</evidence>
<reference evidence="1" key="1">
    <citation type="submission" date="2020-03" db="EMBL/GenBank/DDBJ databases">
        <title>The deep terrestrial virosphere.</title>
        <authorList>
            <person name="Holmfeldt K."/>
            <person name="Nilsson E."/>
            <person name="Simone D."/>
            <person name="Lopez-Fernandez M."/>
            <person name="Wu X."/>
            <person name="de Brujin I."/>
            <person name="Lundin D."/>
            <person name="Andersson A."/>
            <person name="Bertilsson S."/>
            <person name="Dopson M."/>
        </authorList>
    </citation>
    <scope>NUCLEOTIDE SEQUENCE</scope>
    <source>
        <strain evidence="1">MM415B05820</strain>
    </source>
</reference>
<name>A0A6M3LWH0_9ZZZZ</name>
<accession>A0A6M3LWH0</accession>
<dbReference type="EMBL" id="MT143540">
    <property type="protein sequence ID" value="QJA97964.1"/>
    <property type="molecule type" value="Genomic_DNA"/>
</dbReference>
<gene>
    <name evidence="1" type="ORF">MM415B05820_0007</name>
</gene>
<dbReference type="AlphaFoldDB" id="A0A6M3LWH0"/>
<sequence>MNFKQDALKKVTEHIETINIFIDDGWSKQEAIDYVRSTTVIGPQYWTMVLDAFKPKVKLLKKGIKIDGQYYPVFYSSSKNHTKGMATIYIKTYKRLPPSAHEIFSVKNDTDSMTDYFEQDRIQIPPDSPFFEQVENLS</sequence>